<evidence type="ECO:0000313" key="17">
    <source>
        <dbReference type="Proteomes" id="UP000623107"/>
    </source>
</evidence>
<proteinExistence type="predicted"/>
<dbReference type="Pfam" id="PF02895">
    <property type="entry name" value="H-kinase_dim"/>
    <property type="match status" value="1"/>
</dbReference>
<dbReference type="Gene3D" id="1.10.287.560">
    <property type="entry name" value="Histidine kinase CheA-like, homodimeric domain"/>
    <property type="match status" value="1"/>
</dbReference>
<dbReference type="InterPro" id="IPR036641">
    <property type="entry name" value="HPT_dom_sf"/>
</dbReference>
<dbReference type="InterPro" id="IPR036061">
    <property type="entry name" value="CheW-like_dom_sf"/>
</dbReference>
<dbReference type="InterPro" id="IPR036890">
    <property type="entry name" value="HATPase_C_sf"/>
</dbReference>
<evidence type="ECO:0000259" key="15">
    <source>
        <dbReference type="PROSITE" id="PS50894"/>
    </source>
</evidence>
<feature type="domain" description="CheW-like" evidence="14">
    <location>
        <begin position="539"/>
        <end position="673"/>
    </location>
</feature>
<reference evidence="17" key="1">
    <citation type="submission" date="2020-04" db="EMBL/GenBank/DDBJ databases">
        <title>Description of novel Gluconacetobacter.</title>
        <authorList>
            <person name="Sombolestani A."/>
        </authorList>
    </citation>
    <scope>NUCLEOTIDE SEQUENCE [LARGE SCALE GENOMIC DNA]</scope>
    <source>
        <strain evidence="17">LMG 31484</strain>
    </source>
</reference>
<dbReference type="SMART" id="SM01231">
    <property type="entry name" value="H-kinase_dim"/>
    <property type="match status" value="1"/>
</dbReference>
<dbReference type="Gene3D" id="1.20.120.160">
    <property type="entry name" value="HPT domain"/>
    <property type="match status" value="1"/>
</dbReference>
<dbReference type="Gene3D" id="3.30.565.10">
    <property type="entry name" value="Histidine kinase-like ATPase, C-terminal domain"/>
    <property type="match status" value="1"/>
</dbReference>
<comment type="function">
    <text evidence="11">Involved in the transmission of sensory signals from the chemoreceptors to the flagellar motors. CheA is autophosphorylated; it can transfer its phosphate group to either CheB or CheY.</text>
</comment>
<dbReference type="EMBL" id="JABCQG010000004">
    <property type="protein sequence ID" value="MBF0858572.1"/>
    <property type="molecule type" value="Genomic_DNA"/>
</dbReference>
<keyword evidence="9" id="KW-0067">ATP-binding</keyword>
<keyword evidence="4" id="KW-0145">Chemotaxis</keyword>
<dbReference type="RefSeq" id="WP_194259271.1">
    <property type="nucleotide sequence ID" value="NZ_JABCQG010000004.1"/>
</dbReference>
<dbReference type="EC" id="2.7.13.3" evidence="2"/>
<dbReference type="InterPro" id="IPR003594">
    <property type="entry name" value="HATPase_dom"/>
</dbReference>
<dbReference type="Pfam" id="PF02518">
    <property type="entry name" value="HATPase_c"/>
    <property type="match status" value="1"/>
</dbReference>
<keyword evidence="10" id="KW-0902">Two-component regulatory system</keyword>
<dbReference type="PROSITE" id="PS50109">
    <property type="entry name" value="HIS_KIN"/>
    <property type="match status" value="1"/>
</dbReference>
<dbReference type="Proteomes" id="UP000623107">
    <property type="component" value="Unassembled WGS sequence"/>
</dbReference>
<dbReference type="SUPFAM" id="SSF55874">
    <property type="entry name" value="ATPase domain of HSP90 chaperone/DNA topoisomerase II/histidine kinase"/>
    <property type="match status" value="1"/>
</dbReference>
<dbReference type="CDD" id="cd16916">
    <property type="entry name" value="HATPase_CheA-like"/>
    <property type="match status" value="1"/>
</dbReference>
<dbReference type="PANTHER" id="PTHR43395:SF10">
    <property type="entry name" value="CHEMOTAXIS PROTEIN CHEA"/>
    <property type="match status" value="1"/>
</dbReference>
<keyword evidence="8" id="KW-0418">Kinase</keyword>
<dbReference type="SUPFAM" id="SSF47226">
    <property type="entry name" value="Histidine-containing phosphotransfer domain, HPT domain"/>
    <property type="match status" value="1"/>
</dbReference>
<dbReference type="InterPro" id="IPR005467">
    <property type="entry name" value="His_kinase_dom"/>
</dbReference>
<comment type="caution">
    <text evidence="16">The sequence shown here is derived from an EMBL/GenBank/DDBJ whole genome shotgun (WGS) entry which is preliminary data.</text>
</comment>
<evidence type="ECO:0000256" key="10">
    <source>
        <dbReference type="ARBA" id="ARBA00023012"/>
    </source>
</evidence>
<evidence type="ECO:0000256" key="9">
    <source>
        <dbReference type="ARBA" id="ARBA00022840"/>
    </source>
</evidence>
<evidence type="ECO:0000259" key="13">
    <source>
        <dbReference type="PROSITE" id="PS50109"/>
    </source>
</evidence>
<keyword evidence="5 12" id="KW-0597">Phosphoprotein</keyword>
<name>A0ABR9Y3Q9_9PROT</name>
<protein>
    <recommendedName>
        <fullName evidence="3">Chemotaxis protein CheA</fullName>
        <ecNumber evidence="2">2.7.13.3</ecNumber>
    </recommendedName>
</protein>
<dbReference type="Gene3D" id="2.30.30.40">
    <property type="entry name" value="SH3 Domains"/>
    <property type="match status" value="1"/>
</dbReference>
<dbReference type="InterPro" id="IPR036097">
    <property type="entry name" value="HisK_dim/P_sf"/>
</dbReference>
<organism evidence="16 17">
    <name type="scientific">Gluconobacter vitians</name>
    <dbReference type="NCBI Taxonomy" id="2728102"/>
    <lineage>
        <taxon>Bacteria</taxon>
        <taxon>Pseudomonadati</taxon>
        <taxon>Pseudomonadota</taxon>
        <taxon>Alphaproteobacteria</taxon>
        <taxon>Acetobacterales</taxon>
        <taxon>Acetobacteraceae</taxon>
        <taxon>Gluconobacter</taxon>
    </lineage>
</organism>
<evidence type="ECO:0000256" key="8">
    <source>
        <dbReference type="ARBA" id="ARBA00022777"/>
    </source>
</evidence>
<dbReference type="SMART" id="SM00073">
    <property type="entry name" value="HPT"/>
    <property type="match status" value="1"/>
</dbReference>
<dbReference type="InterPro" id="IPR004105">
    <property type="entry name" value="CheA-like_dim"/>
</dbReference>
<evidence type="ECO:0000256" key="2">
    <source>
        <dbReference type="ARBA" id="ARBA00012438"/>
    </source>
</evidence>
<evidence type="ECO:0000256" key="7">
    <source>
        <dbReference type="ARBA" id="ARBA00022741"/>
    </source>
</evidence>
<keyword evidence="6" id="KW-0808">Transferase</keyword>
<dbReference type="InterPro" id="IPR004358">
    <property type="entry name" value="Sig_transdc_His_kin-like_C"/>
</dbReference>
<comment type="catalytic activity">
    <reaction evidence="1">
        <text>ATP + protein L-histidine = ADP + protein N-phospho-L-histidine.</text>
        <dbReference type="EC" id="2.7.13.3"/>
    </reaction>
</comment>
<dbReference type="PROSITE" id="PS50894">
    <property type="entry name" value="HPT"/>
    <property type="match status" value="1"/>
</dbReference>
<feature type="modified residue" description="Phosphohistidine" evidence="12">
    <location>
        <position position="52"/>
    </location>
</feature>
<evidence type="ECO:0000256" key="3">
    <source>
        <dbReference type="ARBA" id="ARBA00021495"/>
    </source>
</evidence>
<dbReference type="PANTHER" id="PTHR43395">
    <property type="entry name" value="SENSOR HISTIDINE KINASE CHEA"/>
    <property type="match status" value="1"/>
</dbReference>
<dbReference type="CDD" id="cd00088">
    <property type="entry name" value="HPT"/>
    <property type="match status" value="1"/>
</dbReference>
<dbReference type="PRINTS" id="PR00344">
    <property type="entry name" value="BCTRLSENSOR"/>
</dbReference>
<dbReference type="Pfam" id="PF01627">
    <property type="entry name" value="Hpt"/>
    <property type="match status" value="1"/>
</dbReference>
<keyword evidence="17" id="KW-1185">Reference proteome</keyword>
<dbReference type="SUPFAM" id="SSF50341">
    <property type="entry name" value="CheW-like"/>
    <property type="match status" value="1"/>
</dbReference>
<sequence>MSADFTDDMDAIRQIFFDECDEQLALLEEELTTLGDEPENGEKINTIFRCVHSIKGGAAAFGMEDLVKFSHLFESVLDRFRSGACSVNADSVTTFLKCKDVLFDIVAAFKNGACSYDVDPETTAELEQYLHSEAPVIQPKSEDVEMDDIFGLSFAPVKIEIDEPKECQYSIVMTVSPQLYERGDDIRNILIALEGMGQSQVTVDIDNVPVINDISPCQSYLTWQILLVTAEPRANLEEIFEWSGDDIHAVITSLPDHAETEVIATPCPVPVEEKPAPQVKNPVERRDSATVRVDIRRIDKLVDLIGELVINQGAIQSQMRRNKILGDSILGNVVTAQEQLIHELQENVITMRAYPIKTVFQKLGRVVRETARLTGKQVRLVLEGEDTEVDRSILEKLSDPLTHMVRNAIDHGIENAEIRSQAGKDQEGLLRLRAFQRSGRIIVEIQDDGAGLDPDRIYEKAVEKKIIEKGQRLDREEIYSLIFEPGFSTVAEVTDVSGRGVGMDVVKQSLQQINGRVFIISSKGKGTTFSISLPFTLSVIEGIIFKAEGQDFVVPVNNVSETIIYDTRKAFHIGEGKYGYPYRDGYLSVIYAAEILGSVPDGKSQKICFVIENENDEKMAFIVDKIIDHSRFVVKNLEENYRKIACFSTATILGDGNVAFILDVEFLFGELLKKRESLLEEKV</sequence>
<evidence type="ECO:0000256" key="12">
    <source>
        <dbReference type="PROSITE-ProRule" id="PRU00110"/>
    </source>
</evidence>
<gene>
    <name evidence="16" type="ORF">HKD24_04975</name>
</gene>
<dbReference type="InterPro" id="IPR008207">
    <property type="entry name" value="Sig_transdc_His_kin_Hpt_dom"/>
</dbReference>
<dbReference type="SUPFAM" id="SSF47384">
    <property type="entry name" value="Homodimeric domain of signal transducing histidine kinase"/>
    <property type="match status" value="1"/>
</dbReference>
<evidence type="ECO:0000313" key="16">
    <source>
        <dbReference type="EMBL" id="MBF0858572.1"/>
    </source>
</evidence>
<dbReference type="PROSITE" id="PS50851">
    <property type="entry name" value="CHEW"/>
    <property type="match status" value="1"/>
</dbReference>
<dbReference type="Pfam" id="PF01584">
    <property type="entry name" value="CheW"/>
    <property type="match status" value="1"/>
</dbReference>
<evidence type="ECO:0000256" key="4">
    <source>
        <dbReference type="ARBA" id="ARBA00022500"/>
    </source>
</evidence>
<dbReference type="InterPro" id="IPR002545">
    <property type="entry name" value="CheW-lke_dom"/>
</dbReference>
<feature type="domain" description="Histidine kinase" evidence="13">
    <location>
        <begin position="338"/>
        <end position="537"/>
    </location>
</feature>
<evidence type="ECO:0000256" key="1">
    <source>
        <dbReference type="ARBA" id="ARBA00000085"/>
    </source>
</evidence>
<accession>A0ABR9Y3Q9</accession>
<keyword evidence="7" id="KW-0547">Nucleotide-binding</keyword>
<dbReference type="SMART" id="SM00260">
    <property type="entry name" value="CheW"/>
    <property type="match status" value="1"/>
</dbReference>
<evidence type="ECO:0000259" key="14">
    <source>
        <dbReference type="PROSITE" id="PS50851"/>
    </source>
</evidence>
<evidence type="ECO:0000256" key="6">
    <source>
        <dbReference type="ARBA" id="ARBA00022679"/>
    </source>
</evidence>
<dbReference type="InterPro" id="IPR037006">
    <property type="entry name" value="CheA-like_homodim_sf"/>
</dbReference>
<evidence type="ECO:0000256" key="11">
    <source>
        <dbReference type="ARBA" id="ARBA00035100"/>
    </source>
</evidence>
<dbReference type="SMART" id="SM00387">
    <property type="entry name" value="HATPase_c"/>
    <property type="match status" value="1"/>
</dbReference>
<feature type="domain" description="HPt" evidence="15">
    <location>
        <begin position="5"/>
        <end position="109"/>
    </location>
</feature>
<evidence type="ECO:0000256" key="5">
    <source>
        <dbReference type="ARBA" id="ARBA00022553"/>
    </source>
</evidence>
<dbReference type="InterPro" id="IPR051315">
    <property type="entry name" value="Bact_Chemotaxis_CheA"/>
</dbReference>
<reference evidence="16 17" key="2">
    <citation type="submission" date="2020-11" db="EMBL/GenBank/DDBJ databases">
        <title>Description of novel Gluconobacter species.</title>
        <authorList>
            <person name="Cleenwerck I."/>
            <person name="Cnockaert M."/>
            <person name="Borremans W."/>
            <person name="Wieme A.D."/>
            <person name="De Vuyst L."/>
            <person name="Vandamme P."/>
        </authorList>
    </citation>
    <scope>NUCLEOTIDE SEQUENCE [LARGE SCALE GENOMIC DNA]</scope>
    <source>
        <strain evidence="16 17">LMG 31484</strain>
    </source>
</reference>